<evidence type="ECO:0000256" key="6">
    <source>
        <dbReference type="ARBA" id="ARBA00022786"/>
    </source>
</evidence>
<dbReference type="EMBL" id="CAJVCH010529758">
    <property type="protein sequence ID" value="CAG7823505.1"/>
    <property type="molecule type" value="Genomic_DNA"/>
</dbReference>
<dbReference type="SMART" id="SM00212">
    <property type="entry name" value="UBCc"/>
    <property type="match status" value="1"/>
</dbReference>
<evidence type="ECO:0000256" key="8">
    <source>
        <dbReference type="ARBA" id="ARBA00022840"/>
    </source>
</evidence>
<feature type="domain" description="UBC core" evidence="13">
    <location>
        <begin position="7"/>
        <end position="164"/>
    </location>
</feature>
<dbReference type="FunFam" id="3.10.110.10:FF:000023">
    <property type="entry name" value="Ubiquitin-conjugating enzyme E2 J2"/>
    <property type="match status" value="1"/>
</dbReference>
<dbReference type="OrthoDB" id="1158011at2759"/>
<evidence type="ECO:0000256" key="9">
    <source>
        <dbReference type="ARBA" id="ARBA00022989"/>
    </source>
</evidence>
<keyword evidence="8" id="KW-0067">ATP-binding</keyword>
<evidence type="ECO:0000313" key="15">
    <source>
        <dbReference type="Proteomes" id="UP000708208"/>
    </source>
</evidence>
<keyword evidence="15" id="KW-1185">Reference proteome</keyword>
<keyword evidence="6" id="KW-0833">Ubl conjugation pathway</keyword>
<dbReference type="Proteomes" id="UP000708208">
    <property type="component" value="Unassembled WGS sequence"/>
</dbReference>
<keyword evidence="4" id="KW-0812">Transmembrane</keyword>
<organism evidence="14 15">
    <name type="scientific">Allacma fusca</name>
    <dbReference type="NCBI Taxonomy" id="39272"/>
    <lineage>
        <taxon>Eukaryota</taxon>
        <taxon>Metazoa</taxon>
        <taxon>Ecdysozoa</taxon>
        <taxon>Arthropoda</taxon>
        <taxon>Hexapoda</taxon>
        <taxon>Collembola</taxon>
        <taxon>Symphypleona</taxon>
        <taxon>Sminthuridae</taxon>
        <taxon>Allacma</taxon>
    </lineage>
</organism>
<dbReference type="GO" id="GO:0005789">
    <property type="term" value="C:endoplasmic reticulum membrane"/>
    <property type="evidence" value="ECO:0007669"/>
    <property type="project" value="UniProtKB-SubCell"/>
</dbReference>
<comment type="subcellular location">
    <subcellularLocation>
        <location evidence="1">Endoplasmic reticulum membrane</location>
    </subcellularLocation>
</comment>
<comment type="caution">
    <text evidence="14">The sequence shown here is derived from an EMBL/GenBank/DDBJ whole genome shotgun (WGS) entry which is preliminary data.</text>
</comment>
<evidence type="ECO:0000313" key="14">
    <source>
        <dbReference type="EMBL" id="CAG7823505.1"/>
    </source>
</evidence>
<dbReference type="Pfam" id="PF00179">
    <property type="entry name" value="UQ_con"/>
    <property type="match status" value="1"/>
</dbReference>
<evidence type="ECO:0000256" key="2">
    <source>
        <dbReference type="ARBA" id="ARBA00012486"/>
    </source>
</evidence>
<dbReference type="PROSITE" id="PS50127">
    <property type="entry name" value="UBC_2"/>
    <property type="match status" value="1"/>
</dbReference>
<evidence type="ECO:0000256" key="4">
    <source>
        <dbReference type="ARBA" id="ARBA00022692"/>
    </source>
</evidence>
<dbReference type="InterPro" id="IPR050113">
    <property type="entry name" value="Ub_conjugating_enzyme"/>
</dbReference>
<evidence type="ECO:0000259" key="13">
    <source>
        <dbReference type="PROSITE" id="PS50127"/>
    </source>
</evidence>
<evidence type="ECO:0000256" key="12">
    <source>
        <dbReference type="ARBA" id="ARBA00073320"/>
    </source>
</evidence>
<keyword evidence="3" id="KW-0808">Transferase</keyword>
<name>A0A8J2LK11_9HEXA</name>
<proteinExistence type="predicted"/>
<evidence type="ECO:0000256" key="11">
    <source>
        <dbReference type="ARBA" id="ARBA00054775"/>
    </source>
</evidence>
<evidence type="ECO:0000256" key="5">
    <source>
        <dbReference type="ARBA" id="ARBA00022741"/>
    </source>
</evidence>
<protein>
    <recommendedName>
        <fullName evidence="12">Ubiquitin-conjugating enzyme E2 J2</fullName>
        <ecNumber evidence="2">2.3.2.23</ecNumber>
    </recommendedName>
</protein>
<dbReference type="EC" id="2.3.2.23" evidence="2"/>
<evidence type="ECO:0000256" key="1">
    <source>
        <dbReference type="ARBA" id="ARBA00004586"/>
    </source>
</evidence>
<dbReference type="GO" id="GO:0005524">
    <property type="term" value="F:ATP binding"/>
    <property type="evidence" value="ECO:0007669"/>
    <property type="project" value="UniProtKB-KW"/>
</dbReference>
<keyword evidence="9" id="KW-1133">Transmembrane helix</keyword>
<dbReference type="CDD" id="cd23799">
    <property type="entry name" value="UBCc_UBE2J"/>
    <property type="match status" value="1"/>
</dbReference>
<keyword evidence="5" id="KW-0547">Nucleotide-binding</keyword>
<dbReference type="AlphaFoldDB" id="A0A8J2LK11"/>
<reference evidence="14" key="1">
    <citation type="submission" date="2021-06" db="EMBL/GenBank/DDBJ databases">
        <authorList>
            <person name="Hodson N. C."/>
            <person name="Mongue J. A."/>
            <person name="Jaron S. K."/>
        </authorList>
    </citation>
    <scope>NUCLEOTIDE SEQUENCE</scope>
</reference>
<dbReference type="InterPro" id="IPR000608">
    <property type="entry name" value="UBC"/>
</dbReference>
<evidence type="ECO:0000256" key="3">
    <source>
        <dbReference type="ARBA" id="ARBA00022679"/>
    </source>
</evidence>
<keyword evidence="10" id="KW-0472">Membrane</keyword>
<dbReference type="PANTHER" id="PTHR24067">
    <property type="entry name" value="UBIQUITIN-CONJUGATING ENZYME E2"/>
    <property type="match status" value="1"/>
</dbReference>
<sequence length="215" mass="25138">MPDGSSIAVTRLRKDYMKLKKDPLPFISAEPLHSNILEWHYVIQGPPDSPYCGGVYHGRIKFPSEFPFRPPSIFMLTPNGRFKTNFRLCLSMSDYHPDTWNPAWTVSTILNGLLSFMLENTVTLGSLDTTEEEKMYYARKSIDFNMHDPVFQELFPEIYQECHQLILLRDESQTRVQSRHQTPGSSRINPHGRGFLMNTRFGRYIDFLRKKTRKE</sequence>
<evidence type="ECO:0000256" key="10">
    <source>
        <dbReference type="ARBA" id="ARBA00023136"/>
    </source>
</evidence>
<accession>A0A8J2LK11</accession>
<evidence type="ECO:0000256" key="7">
    <source>
        <dbReference type="ARBA" id="ARBA00022824"/>
    </source>
</evidence>
<dbReference type="GO" id="GO:0061631">
    <property type="term" value="F:ubiquitin conjugating enzyme activity"/>
    <property type="evidence" value="ECO:0007669"/>
    <property type="project" value="UniProtKB-EC"/>
</dbReference>
<keyword evidence="7" id="KW-0256">Endoplasmic reticulum</keyword>
<gene>
    <name evidence="14" type="ORF">AFUS01_LOCUS33719</name>
</gene>
<comment type="function">
    <text evidence="11">Catalyzes the covalent attachment of ubiquitin to other proteins. Seems to function in the selective degradation of misfolded membrane proteins from the endoplasmic reticulum (ERAD). In cooperation with the GATOR2 complex, catalyzes 'Lys-6'-linked ubiquitination of NPRL2.</text>
</comment>